<evidence type="ECO:0000256" key="7">
    <source>
        <dbReference type="PIRSR" id="PIRSR000398-1"/>
    </source>
</evidence>
<feature type="binding site" evidence="7">
    <location>
        <position position="182"/>
    </location>
    <ligand>
        <name>S-adenosyl-L-methionine</name>
        <dbReference type="ChEBI" id="CHEBI:59789"/>
    </ligand>
</feature>
<sequence length="272" mass="31503">MCKPILKWVGGKRQLMADLKRLMPKKYNRYFEPFIGGGALFFELKPQNAFINDYNSELTNLYTIVRDKPEELIESVCKHKNESEYYYNIRALDRDKKVFKSLTNIEKASRFIYLNKVGFNGLYRVNSQGQCNVPFGRYSKPSYCDPDNIRACSELLKNTEISTGDFDLIKDKVQEGDLVYLDPPYVPLNATSSFTGYTDKGFDEDMQLRLRELCDHIDEKGAYFMLSNSYTDYILELYDVEGYKIHTVKADRSINSKASGRGKVKEVIVTNY</sequence>
<gene>
    <name evidence="9" type="ORF">SMUL_1787</name>
</gene>
<dbReference type="SUPFAM" id="SSF53335">
    <property type="entry name" value="S-adenosyl-L-methionine-dependent methyltransferases"/>
    <property type="match status" value="1"/>
</dbReference>
<evidence type="ECO:0000313" key="9">
    <source>
        <dbReference type="EMBL" id="AHJ13042.1"/>
    </source>
</evidence>
<keyword evidence="5 8" id="KW-0949">S-adenosyl-L-methionine</keyword>
<comment type="similarity">
    <text evidence="1 8">Belongs to the N(4)/N(6)-methyltransferase family.</text>
</comment>
<dbReference type="KEGG" id="smul:SMUL_1787"/>
<dbReference type="PIRSF" id="PIRSF000398">
    <property type="entry name" value="M_m6A_EcoRV"/>
    <property type="match status" value="1"/>
</dbReference>
<dbReference type="GO" id="GO:1904047">
    <property type="term" value="F:S-adenosyl-L-methionine binding"/>
    <property type="evidence" value="ECO:0007669"/>
    <property type="project" value="TreeGrafter"/>
</dbReference>
<organism evidence="9 10">
    <name type="scientific">Sulfurospirillum multivorans (strain DM 12446 / JCM 15788 / NBRC 109480)</name>
    <dbReference type="NCBI Taxonomy" id="1150621"/>
    <lineage>
        <taxon>Bacteria</taxon>
        <taxon>Pseudomonadati</taxon>
        <taxon>Campylobacterota</taxon>
        <taxon>Epsilonproteobacteria</taxon>
        <taxon>Campylobacterales</taxon>
        <taxon>Sulfurospirillaceae</taxon>
        <taxon>Sulfurospirillum</taxon>
    </lineage>
</organism>
<dbReference type="InterPro" id="IPR002052">
    <property type="entry name" value="DNA_methylase_N6_adenine_CS"/>
</dbReference>
<dbReference type="GO" id="GO:0043565">
    <property type="term" value="F:sequence-specific DNA binding"/>
    <property type="evidence" value="ECO:0007669"/>
    <property type="project" value="TreeGrafter"/>
</dbReference>
<evidence type="ECO:0000313" key="10">
    <source>
        <dbReference type="Proteomes" id="UP000019322"/>
    </source>
</evidence>
<dbReference type="GO" id="GO:0009307">
    <property type="term" value="P:DNA restriction-modification system"/>
    <property type="evidence" value="ECO:0007669"/>
    <property type="project" value="InterPro"/>
</dbReference>
<dbReference type="InterPro" id="IPR023095">
    <property type="entry name" value="Ade_MeTrfase_dom_2"/>
</dbReference>
<dbReference type="InterPro" id="IPR012263">
    <property type="entry name" value="M_m6A_EcoRV"/>
</dbReference>
<evidence type="ECO:0000256" key="4">
    <source>
        <dbReference type="ARBA" id="ARBA00022679"/>
    </source>
</evidence>
<dbReference type="Proteomes" id="UP000019322">
    <property type="component" value="Chromosome"/>
</dbReference>
<dbReference type="Pfam" id="PF02086">
    <property type="entry name" value="MethyltransfD12"/>
    <property type="match status" value="1"/>
</dbReference>
<dbReference type="GO" id="GO:0009007">
    <property type="term" value="F:site-specific DNA-methyltransferase (adenine-specific) activity"/>
    <property type="evidence" value="ECO:0007669"/>
    <property type="project" value="UniProtKB-UniRule"/>
</dbReference>
<dbReference type="InterPro" id="IPR029063">
    <property type="entry name" value="SAM-dependent_MTases_sf"/>
</dbReference>
<reference evidence="9 10" key="1">
    <citation type="journal article" date="2014" name="Environ. Microbiol.">
        <title>Insights into organohalide respiration and the versatile catabolism of Sulfurospirillum multivorans gained from comparative genomics and physiological studies.</title>
        <authorList>
            <person name="Goris T."/>
            <person name="Schubert T."/>
            <person name="Gadkari J."/>
            <person name="Wubet T."/>
            <person name="Tarkka M."/>
            <person name="Buscot F."/>
            <person name="Adrian L."/>
            <person name="Diekert G."/>
        </authorList>
    </citation>
    <scope>NUCLEOTIDE SEQUENCE [LARGE SCALE GENOMIC DNA]</scope>
    <source>
        <strain evidence="10">DM 12446 / JCM 15788 / NBRC 109480</strain>
    </source>
</reference>
<dbReference type="PANTHER" id="PTHR30481">
    <property type="entry name" value="DNA ADENINE METHYLASE"/>
    <property type="match status" value="1"/>
</dbReference>
<evidence type="ECO:0000256" key="6">
    <source>
        <dbReference type="ARBA" id="ARBA00047942"/>
    </source>
</evidence>
<dbReference type="Gene3D" id="3.40.50.150">
    <property type="entry name" value="Vaccinia Virus protein VP39"/>
    <property type="match status" value="1"/>
</dbReference>
<dbReference type="GO" id="GO:0032259">
    <property type="term" value="P:methylation"/>
    <property type="evidence" value="ECO:0007669"/>
    <property type="project" value="UniProtKB-KW"/>
</dbReference>
<dbReference type="Gene3D" id="1.10.1020.10">
    <property type="entry name" value="Adenine-specific Methyltransferase, Domain 2"/>
    <property type="match status" value="1"/>
</dbReference>
<accession>A0AA86ANU1</accession>
<dbReference type="EMBL" id="CP007201">
    <property type="protein sequence ID" value="AHJ13042.1"/>
    <property type="molecule type" value="Genomic_DNA"/>
</dbReference>
<dbReference type="PRINTS" id="PR00505">
    <property type="entry name" value="D12N6MTFRASE"/>
</dbReference>
<feature type="binding site" evidence="7">
    <location>
        <position position="53"/>
    </location>
    <ligand>
        <name>S-adenosyl-L-methionine</name>
        <dbReference type="ChEBI" id="CHEBI:59789"/>
    </ligand>
</feature>
<keyword evidence="3 8" id="KW-0489">Methyltransferase</keyword>
<dbReference type="AlphaFoldDB" id="A0AA86ANU1"/>
<protein>
    <recommendedName>
        <fullName evidence="2 8">Site-specific DNA-methyltransferase (adenine-specific)</fullName>
        <ecNumber evidence="2 8">2.1.1.72</ecNumber>
    </recommendedName>
</protein>
<feature type="binding site" evidence="7">
    <location>
        <position position="8"/>
    </location>
    <ligand>
        <name>S-adenosyl-L-methionine</name>
        <dbReference type="ChEBI" id="CHEBI:59789"/>
    </ligand>
</feature>
<evidence type="ECO:0000256" key="2">
    <source>
        <dbReference type="ARBA" id="ARBA00011900"/>
    </source>
</evidence>
<evidence type="ECO:0000256" key="1">
    <source>
        <dbReference type="ARBA" id="ARBA00006594"/>
    </source>
</evidence>
<dbReference type="REBASE" id="79006">
    <property type="entry name" value="M.Smu12446ORF1787P"/>
</dbReference>
<evidence type="ECO:0000256" key="5">
    <source>
        <dbReference type="ARBA" id="ARBA00022691"/>
    </source>
</evidence>
<dbReference type="NCBIfam" id="TIGR00571">
    <property type="entry name" value="dam"/>
    <property type="match status" value="1"/>
</dbReference>
<keyword evidence="4 8" id="KW-0808">Transferase</keyword>
<dbReference type="PANTHER" id="PTHR30481:SF3">
    <property type="entry name" value="DNA ADENINE METHYLASE"/>
    <property type="match status" value="1"/>
</dbReference>
<comment type="catalytic activity">
    <reaction evidence="6 8">
        <text>a 2'-deoxyadenosine in DNA + S-adenosyl-L-methionine = an N(6)-methyl-2'-deoxyadenosine in DNA + S-adenosyl-L-homocysteine + H(+)</text>
        <dbReference type="Rhea" id="RHEA:15197"/>
        <dbReference type="Rhea" id="RHEA-COMP:12418"/>
        <dbReference type="Rhea" id="RHEA-COMP:12419"/>
        <dbReference type="ChEBI" id="CHEBI:15378"/>
        <dbReference type="ChEBI" id="CHEBI:57856"/>
        <dbReference type="ChEBI" id="CHEBI:59789"/>
        <dbReference type="ChEBI" id="CHEBI:90615"/>
        <dbReference type="ChEBI" id="CHEBI:90616"/>
        <dbReference type="EC" id="2.1.1.72"/>
    </reaction>
</comment>
<dbReference type="InterPro" id="IPR012327">
    <property type="entry name" value="MeTrfase_D12"/>
</dbReference>
<dbReference type="PROSITE" id="PS00092">
    <property type="entry name" value="N6_MTASE"/>
    <property type="match status" value="1"/>
</dbReference>
<dbReference type="GO" id="GO:0006298">
    <property type="term" value="P:mismatch repair"/>
    <property type="evidence" value="ECO:0007669"/>
    <property type="project" value="TreeGrafter"/>
</dbReference>
<evidence type="ECO:0000256" key="8">
    <source>
        <dbReference type="RuleBase" id="RU361257"/>
    </source>
</evidence>
<dbReference type="EC" id="2.1.1.72" evidence="2 8"/>
<feature type="binding site" evidence="7">
    <location>
        <position position="12"/>
    </location>
    <ligand>
        <name>S-adenosyl-L-methionine</name>
        <dbReference type="ChEBI" id="CHEBI:59789"/>
    </ligand>
</feature>
<name>A0AA86ANU1_SULMK</name>
<evidence type="ECO:0000256" key="3">
    <source>
        <dbReference type="ARBA" id="ARBA00022603"/>
    </source>
</evidence>
<proteinExistence type="inferred from homology"/>